<dbReference type="GO" id="GO:0006508">
    <property type="term" value="P:proteolysis"/>
    <property type="evidence" value="ECO:0007669"/>
    <property type="project" value="UniProtKB-KW"/>
</dbReference>
<dbReference type="InterPro" id="IPR001967">
    <property type="entry name" value="Peptidase_S11_N"/>
</dbReference>
<feature type="chain" id="PRO_5038599580" description="serine-type D-Ala-D-Ala carboxypeptidase" evidence="16">
    <location>
        <begin position="25"/>
        <end position="442"/>
    </location>
</feature>
<keyword evidence="19" id="KW-1185">Reference proteome</keyword>
<evidence type="ECO:0000313" key="18">
    <source>
        <dbReference type="EMBL" id="SDC49035.1"/>
    </source>
</evidence>
<evidence type="ECO:0000256" key="2">
    <source>
        <dbReference type="ARBA" id="ARBA00004752"/>
    </source>
</evidence>
<dbReference type="PRINTS" id="PR00725">
    <property type="entry name" value="DADACBPTASE1"/>
</dbReference>
<dbReference type="InterPro" id="IPR018044">
    <property type="entry name" value="Peptidase_S11"/>
</dbReference>
<keyword evidence="6" id="KW-0645">Protease</keyword>
<dbReference type="AlphaFoldDB" id="A0A1G6M222"/>
<keyword evidence="8" id="KW-0378">Hydrolase</keyword>
<feature type="domain" description="Peptidase S11 D-Ala-D-Ala carboxypeptidase A C-terminal" evidence="17">
    <location>
        <begin position="305"/>
        <end position="412"/>
    </location>
</feature>
<dbReference type="SUPFAM" id="SSF69189">
    <property type="entry name" value="Penicillin-binding protein associated domain"/>
    <property type="match status" value="1"/>
</dbReference>
<dbReference type="STRING" id="361279.SAMN05421663_102557"/>
<keyword evidence="7 16" id="KW-0732">Signal</keyword>
<evidence type="ECO:0000256" key="13">
    <source>
        <dbReference type="PIRSR" id="PIRSR618044-1"/>
    </source>
</evidence>
<dbReference type="UniPathway" id="UPA00219"/>
<keyword evidence="11" id="KW-0961">Cell wall biogenesis/degradation</keyword>
<organism evidence="18 19">
    <name type="scientific">Terribacillus halophilus</name>
    <dbReference type="NCBI Taxonomy" id="361279"/>
    <lineage>
        <taxon>Bacteria</taxon>
        <taxon>Bacillati</taxon>
        <taxon>Bacillota</taxon>
        <taxon>Bacilli</taxon>
        <taxon>Bacillales</taxon>
        <taxon>Bacillaceae</taxon>
        <taxon>Terribacillus</taxon>
    </lineage>
</organism>
<feature type="active site" description="Proton acceptor" evidence="13">
    <location>
        <position position="69"/>
    </location>
</feature>
<dbReference type="SUPFAM" id="SSF56601">
    <property type="entry name" value="beta-lactamase/transpeptidase-like"/>
    <property type="match status" value="1"/>
</dbReference>
<evidence type="ECO:0000259" key="17">
    <source>
        <dbReference type="SMART" id="SM00936"/>
    </source>
</evidence>
<feature type="binding site" evidence="14">
    <location>
        <position position="255"/>
    </location>
    <ligand>
        <name>substrate</name>
    </ligand>
</feature>
<dbReference type="RefSeq" id="WP_244499267.1">
    <property type="nucleotide sequence ID" value="NZ_FMZB01000002.1"/>
</dbReference>
<dbReference type="EC" id="3.4.16.4" evidence="4"/>
<evidence type="ECO:0000256" key="9">
    <source>
        <dbReference type="ARBA" id="ARBA00022960"/>
    </source>
</evidence>
<dbReference type="Pfam" id="PF00768">
    <property type="entry name" value="Peptidase_S11"/>
    <property type="match status" value="1"/>
</dbReference>
<dbReference type="EMBL" id="FMZB01000002">
    <property type="protein sequence ID" value="SDC49035.1"/>
    <property type="molecule type" value="Genomic_DNA"/>
</dbReference>
<dbReference type="PANTHER" id="PTHR21581">
    <property type="entry name" value="D-ALANYL-D-ALANINE CARBOXYPEPTIDASE"/>
    <property type="match status" value="1"/>
</dbReference>
<gene>
    <name evidence="18" type="ORF">SAMN05421663_102557</name>
</gene>
<comment type="catalytic activity">
    <reaction evidence="12">
        <text>Preferential cleavage: (Ac)2-L-Lys-D-Ala-|-D-Ala. Also transpeptidation of peptidyl-alanyl moieties that are N-acyl substituents of D-alanine.</text>
        <dbReference type="EC" id="3.4.16.4"/>
    </reaction>
</comment>
<dbReference type="InterPro" id="IPR012907">
    <property type="entry name" value="Peptidase_S11_C"/>
</dbReference>
<dbReference type="Pfam" id="PF07943">
    <property type="entry name" value="PBP5_C"/>
    <property type="match status" value="1"/>
</dbReference>
<dbReference type="GO" id="GO:0009252">
    <property type="term" value="P:peptidoglycan biosynthetic process"/>
    <property type="evidence" value="ECO:0007669"/>
    <property type="project" value="UniProtKB-UniPathway"/>
</dbReference>
<dbReference type="Proteomes" id="UP000198666">
    <property type="component" value="Unassembled WGS sequence"/>
</dbReference>
<evidence type="ECO:0000256" key="7">
    <source>
        <dbReference type="ARBA" id="ARBA00022729"/>
    </source>
</evidence>
<sequence length="442" mass="48173">MKHLLKASMIGLLAMLITFNTFLAKPLDTQAAEGLDIEAESAILIDANSGEILYAKQADLTLPPASMTKMMSEYLILDAIEAGDISWDTTTQVSDYPYSISSNTDFSGTGLTQDKDYTVRDLYNAMAIYSDNAATIVLAELVAGSETEFVKKMNEKAEEIGMKDYKFVNSSGLSNSDLGDDRPKGTNANDENLMTAKSTGILAYNLIKDHPEALEVSSVTQTDFDGKKITNWNWMLPDMPGYLKAYGYEGMDGLKTGHTDVAGYCFTGTAERDGQRYITVVMKTASEEARFQETAKLLDYGFNQFEQTELYKAGSEIKEHASVPVAKGKEDSVAISTKDAVATSVKNGEEDKYHLEYKVDKDKLNADGELVAPVKKGDKVGTATLVYDGDDQGNINGGSYTVDVVASEDVEKSNWFMLSLGAIGDFFAGIFTSVADTVKGWF</sequence>
<comment type="function">
    <text evidence="1">Removes C-terminal D-alanyl residues from sugar-peptide cell wall precursors.</text>
</comment>
<comment type="pathway">
    <text evidence="2">Cell wall biogenesis; peptidoglycan biosynthesis.</text>
</comment>
<reference evidence="19" key="1">
    <citation type="submission" date="2016-10" db="EMBL/GenBank/DDBJ databases">
        <authorList>
            <person name="Varghese N."/>
            <person name="Submissions S."/>
        </authorList>
    </citation>
    <scope>NUCLEOTIDE SEQUENCE [LARGE SCALE GENOMIC DNA]</scope>
    <source>
        <strain evidence="19">DSM 21620</strain>
    </source>
</reference>
<comment type="similarity">
    <text evidence="3 15">Belongs to the peptidase S11 family.</text>
</comment>
<evidence type="ECO:0000256" key="5">
    <source>
        <dbReference type="ARBA" id="ARBA00022645"/>
    </source>
</evidence>
<protein>
    <recommendedName>
        <fullName evidence="4">serine-type D-Ala-D-Ala carboxypeptidase</fullName>
        <ecNumber evidence="4">3.4.16.4</ecNumber>
    </recommendedName>
</protein>
<dbReference type="Gene3D" id="2.60.410.10">
    <property type="entry name" value="D-Ala-D-Ala carboxypeptidase, C-terminal domain"/>
    <property type="match status" value="1"/>
</dbReference>
<evidence type="ECO:0000256" key="14">
    <source>
        <dbReference type="PIRSR" id="PIRSR618044-2"/>
    </source>
</evidence>
<proteinExistence type="inferred from homology"/>
<feature type="active site" evidence="13">
    <location>
        <position position="130"/>
    </location>
</feature>
<evidence type="ECO:0000256" key="11">
    <source>
        <dbReference type="ARBA" id="ARBA00023316"/>
    </source>
</evidence>
<evidence type="ECO:0000256" key="8">
    <source>
        <dbReference type="ARBA" id="ARBA00022801"/>
    </source>
</evidence>
<evidence type="ECO:0000256" key="4">
    <source>
        <dbReference type="ARBA" id="ARBA00012448"/>
    </source>
</evidence>
<evidence type="ECO:0000256" key="10">
    <source>
        <dbReference type="ARBA" id="ARBA00022984"/>
    </source>
</evidence>
<evidence type="ECO:0000256" key="1">
    <source>
        <dbReference type="ARBA" id="ARBA00003217"/>
    </source>
</evidence>
<name>A0A1G6M222_9BACI</name>
<accession>A0A1G6M222</accession>
<dbReference type="PANTHER" id="PTHR21581:SF11">
    <property type="entry name" value="D-ALANYL-D-ALANINE CARBOXYPEPTIDASE DACA"/>
    <property type="match status" value="1"/>
</dbReference>
<evidence type="ECO:0000313" key="19">
    <source>
        <dbReference type="Proteomes" id="UP000198666"/>
    </source>
</evidence>
<dbReference type="SMART" id="SM00936">
    <property type="entry name" value="PBP5_C"/>
    <property type="match status" value="1"/>
</dbReference>
<dbReference type="GO" id="GO:0009002">
    <property type="term" value="F:serine-type D-Ala-D-Ala carboxypeptidase activity"/>
    <property type="evidence" value="ECO:0007669"/>
    <property type="project" value="UniProtKB-EC"/>
</dbReference>
<feature type="active site" description="Acyl-ester intermediate" evidence="13">
    <location>
        <position position="66"/>
    </location>
</feature>
<evidence type="ECO:0000256" key="16">
    <source>
        <dbReference type="SAM" id="SignalP"/>
    </source>
</evidence>
<evidence type="ECO:0000256" key="6">
    <source>
        <dbReference type="ARBA" id="ARBA00022670"/>
    </source>
</evidence>
<dbReference type="GO" id="GO:0071555">
    <property type="term" value="P:cell wall organization"/>
    <property type="evidence" value="ECO:0007669"/>
    <property type="project" value="UniProtKB-KW"/>
</dbReference>
<keyword evidence="9" id="KW-0133">Cell shape</keyword>
<dbReference type="InterPro" id="IPR037167">
    <property type="entry name" value="Peptidase_S11_C_sf"/>
</dbReference>
<feature type="signal peptide" evidence="16">
    <location>
        <begin position="1"/>
        <end position="24"/>
    </location>
</feature>
<evidence type="ECO:0000256" key="12">
    <source>
        <dbReference type="ARBA" id="ARBA00034000"/>
    </source>
</evidence>
<keyword evidence="5 18" id="KW-0121">Carboxypeptidase</keyword>
<evidence type="ECO:0000256" key="3">
    <source>
        <dbReference type="ARBA" id="ARBA00007164"/>
    </source>
</evidence>
<keyword evidence="10" id="KW-0573">Peptidoglycan synthesis</keyword>
<evidence type="ECO:0000256" key="15">
    <source>
        <dbReference type="RuleBase" id="RU004016"/>
    </source>
</evidence>
<dbReference type="InterPro" id="IPR012338">
    <property type="entry name" value="Beta-lactam/transpept-like"/>
</dbReference>
<dbReference type="InterPro" id="IPR015956">
    <property type="entry name" value="Peniciliin-bd_prot_C_sf"/>
</dbReference>
<dbReference type="GO" id="GO:0008360">
    <property type="term" value="P:regulation of cell shape"/>
    <property type="evidence" value="ECO:0007669"/>
    <property type="project" value="UniProtKB-KW"/>
</dbReference>
<dbReference type="Gene3D" id="3.40.710.10">
    <property type="entry name" value="DD-peptidase/beta-lactamase superfamily"/>
    <property type="match status" value="1"/>
</dbReference>